<evidence type="ECO:0000256" key="7">
    <source>
        <dbReference type="ARBA" id="ARBA00022755"/>
    </source>
</evidence>
<dbReference type="AlphaFoldDB" id="A0A263BRN8"/>
<evidence type="ECO:0000313" key="14">
    <source>
        <dbReference type="Proteomes" id="UP000217083"/>
    </source>
</evidence>
<dbReference type="Gene3D" id="3.30.470.20">
    <property type="entry name" value="ATP-grasp fold, B domain"/>
    <property type="match status" value="1"/>
</dbReference>
<dbReference type="PANTHER" id="PTHR43599">
    <property type="entry name" value="MULTIFUNCTIONAL PROTEIN ADE2"/>
    <property type="match status" value="1"/>
</dbReference>
<dbReference type="FunFam" id="3.30.470.20:FF:000006">
    <property type="entry name" value="Phosphoribosylaminoimidazole-succinocarboxamide synthase"/>
    <property type="match status" value="1"/>
</dbReference>
<dbReference type="PROSITE" id="PS01058">
    <property type="entry name" value="SAICAR_SYNTHETASE_2"/>
    <property type="match status" value="1"/>
</dbReference>
<dbReference type="PROSITE" id="PS01057">
    <property type="entry name" value="SAICAR_SYNTHETASE_1"/>
    <property type="match status" value="1"/>
</dbReference>
<organism evidence="13 14">
    <name type="scientific">Lottiidibacillus patelloidae</name>
    <dbReference type="NCBI Taxonomy" id="2670334"/>
    <lineage>
        <taxon>Bacteria</taxon>
        <taxon>Bacillati</taxon>
        <taxon>Bacillota</taxon>
        <taxon>Bacilli</taxon>
        <taxon>Bacillales</taxon>
        <taxon>Bacillaceae</taxon>
        <taxon>Lottiidibacillus</taxon>
    </lineage>
</organism>
<evidence type="ECO:0000256" key="1">
    <source>
        <dbReference type="ARBA" id="ARBA00004672"/>
    </source>
</evidence>
<evidence type="ECO:0000256" key="3">
    <source>
        <dbReference type="ARBA" id="ARBA00012217"/>
    </source>
</evidence>
<evidence type="ECO:0000256" key="4">
    <source>
        <dbReference type="ARBA" id="ARBA00016460"/>
    </source>
</evidence>
<dbReference type="GO" id="GO:0009236">
    <property type="term" value="P:cobalamin biosynthetic process"/>
    <property type="evidence" value="ECO:0007669"/>
    <property type="project" value="InterPro"/>
</dbReference>
<name>A0A263BRN8_9BACI</name>
<feature type="domain" description="SAICAR synthetase/ADE2 N-terminal" evidence="12">
    <location>
        <begin position="7"/>
        <end position="232"/>
    </location>
</feature>
<dbReference type="Pfam" id="PF01259">
    <property type="entry name" value="SAICAR_synt"/>
    <property type="match status" value="1"/>
</dbReference>
<dbReference type="InterPro" id="IPR050089">
    <property type="entry name" value="SAICAR_synthetase"/>
</dbReference>
<gene>
    <name evidence="11" type="primary">purC</name>
    <name evidence="13" type="ORF">CIB95_12495</name>
</gene>
<keyword evidence="5 11" id="KW-0436">Ligase</keyword>
<keyword evidence="7 11" id="KW-0658">Purine biosynthesis</keyword>
<keyword evidence="14" id="KW-1185">Reference proteome</keyword>
<dbReference type="EMBL" id="NPIA01000007">
    <property type="protein sequence ID" value="OZM56238.1"/>
    <property type="molecule type" value="Genomic_DNA"/>
</dbReference>
<evidence type="ECO:0000256" key="2">
    <source>
        <dbReference type="ARBA" id="ARBA00010190"/>
    </source>
</evidence>
<dbReference type="RefSeq" id="WP_094925693.1">
    <property type="nucleotide sequence ID" value="NZ_NPIA01000007.1"/>
</dbReference>
<dbReference type="UniPathway" id="UPA00074">
    <property type="reaction ID" value="UER00131"/>
</dbReference>
<dbReference type="InterPro" id="IPR001636">
    <property type="entry name" value="SAICAR_synth"/>
</dbReference>
<evidence type="ECO:0000256" key="11">
    <source>
        <dbReference type="HAMAP-Rule" id="MF_00137"/>
    </source>
</evidence>
<evidence type="ECO:0000313" key="13">
    <source>
        <dbReference type="EMBL" id="OZM56238.1"/>
    </source>
</evidence>
<dbReference type="PANTHER" id="PTHR43599:SF3">
    <property type="entry name" value="SI:DKEY-6E2.2"/>
    <property type="match status" value="1"/>
</dbReference>
<comment type="caution">
    <text evidence="13">The sequence shown here is derived from an EMBL/GenBank/DDBJ whole genome shotgun (WGS) entry which is preliminary data.</text>
</comment>
<dbReference type="GO" id="GO:0004639">
    <property type="term" value="F:phosphoribosylaminoimidazolesuccinocarboxamide synthase activity"/>
    <property type="evidence" value="ECO:0007669"/>
    <property type="project" value="UniProtKB-UniRule"/>
</dbReference>
<comment type="similarity">
    <text evidence="2 11">Belongs to the SAICAR synthetase family.</text>
</comment>
<dbReference type="GO" id="GO:0006189">
    <property type="term" value="P:'de novo' IMP biosynthetic process"/>
    <property type="evidence" value="ECO:0007669"/>
    <property type="project" value="UniProtKB-UniRule"/>
</dbReference>
<dbReference type="HAMAP" id="MF_00137">
    <property type="entry name" value="SAICAR_synth"/>
    <property type="match status" value="1"/>
</dbReference>
<proteinExistence type="inferred from homology"/>
<evidence type="ECO:0000256" key="8">
    <source>
        <dbReference type="ARBA" id="ARBA00022840"/>
    </source>
</evidence>
<evidence type="ECO:0000256" key="9">
    <source>
        <dbReference type="ARBA" id="ARBA00030409"/>
    </source>
</evidence>
<dbReference type="InterPro" id="IPR028923">
    <property type="entry name" value="SAICAR_synt/ADE2_N"/>
</dbReference>
<evidence type="ECO:0000256" key="5">
    <source>
        <dbReference type="ARBA" id="ARBA00022598"/>
    </source>
</evidence>
<dbReference type="SUPFAM" id="SSF56104">
    <property type="entry name" value="SAICAR synthase-like"/>
    <property type="match status" value="1"/>
</dbReference>
<comment type="pathway">
    <text evidence="1 11">Purine metabolism; IMP biosynthesis via de novo pathway; 5-amino-1-(5-phospho-D-ribosyl)imidazole-4-carboxamide from 5-amino-1-(5-phospho-D-ribosyl)imidazole-4-carboxylate: step 1/2.</text>
</comment>
<dbReference type="EC" id="6.3.2.6" evidence="3 11"/>
<keyword evidence="8 11" id="KW-0067">ATP-binding</keyword>
<dbReference type="NCBIfam" id="TIGR00081">
    <property type="entry name" value="purC"/>
    <property type="match status" value="1"/>
</dbReference>
<dbReference type="Proteomes" id="UP000217083">
    <property type="component" value="Unassembled WGS sequence"/>
</dbReference>
<keyword evidence="6 11" id="KW-0547">Nucleotide-binding</keyword>
<reference evidence="14" key="1">
    <citation type="submission" date="2017-08" db="EMBL/GenBank/DDBJ databases">
        <authorList>
            <person name="Huang Z."/>
        </authorList>
    </citation>
    <scope>NUCLEOTIDE SEQUENCE [LARGE SCALE GENOMIC DNA]</scope>
    <source>
        <strain evidence="14">SA5d-4</strain>
    </source>
</reference>
<protein>
    <recommendedName>
        <fullName evidence="4 11">Phosphoribosylaminoimidazole-succinocarboxamide synthase</fullName>
        <ecNumber evidence="3 11">6.3.2.6</ecNumber>
    </recommendedName>
    <alternativeName>
        <fullName evidence="9 11">SAICAR synthetase</fullName>
    </alternativeName>
</protein>
<dbReference type="Gene3D" id="3.30.200.20">
    <property type="entry name" value="Phosphorylase Kinase, domain 1"/>
    <property type="match status" value="1"/>
</dbReference>
<accession>A0A263BRN8</accession>
<evidence type="ECO:0000256" key="6">
    <source>
        <dbReference type="ARBA" id="ARBA00022741"/>
    </source>
</evidence>
<sequence length="241" mass="27688">MMNQEPLYEGKAKRLFKMENEDFLLVEYKDQATAFNAAKKESIKGKGKYNNEISSIIFTMLKDIGVDNHFIMQVSETEQIVTKTSIIPIEVVVRNVYAGSLAARLGKEEGTVIPKPIVEFYYKDDALGDPLINEDHIEILQLATKKELEEIREKALFVNNFLKDYFASCGIRLIDFKLEFGKNNENNIILADEISPDTCRLWDMDTNERLDKDVFRKDTGSLIGAYDKVLTRLKGEKTWLK</sequence>
<dbReference type="InterPro" id="IPR018236">
    <property type="entry name" value="SAICAR_synthetase_CS"/>
</dbReference>
<evidence type="ECO:0000259" key="12">
    <source>
        <dbReference type="Pfam" id="PF01259"/>
    </source>
</evidence>
<dbReference type="CDD" id="cd01415">
    <property type="entry name" value="SAICAR_synt_PurC"/>
    <property type="match status" value="1"/>
</dbReference>
<comment type="catalytic activity">
    <reaction evidence="10 11">
        <text>5-amino-1-(5-phospho-D-ribosyl)imidazole-4-carboxylate + L-aspartate + ATP = (2S)-2-[5-amino-1-(5-phospho-beta-D-ribosyl)imidazole-4-carboxamido]succinate + ADP + phosphate + 2 H(+)</text>
        <dbReference type="Rhea" id="RHEA:22628"/>
        <dbReference type="ChEBI" id="CHEBI:15378"/>
        <dbReference type="ChEBI" id="CHEBI:29991"/>
        <dbReference type="ChEBI" id="CHEBI:30616"/>
        <dbReference type="ChEBI" id="CHEBI:43474"/>
        <dbReference type="ChEBI" id="CHEBI:58443"/>
        <dbReference type="ChEBI" id="CHEBI:77657"/>
        <dbReference type="ChEBI" id="CHEBI:456216"/>
        <dbReference type="EC" id="6.3.2.6"/>
    </reaction>
</comment>
<dbReference type="InterPro" id="IPR033934">
    <property type="entry name" value="SAICAR_synt_PurC"/>
</dbReference>
<dbReference type="GO" id="GO:0005524">
    <property type="term" value="F:ATP binding"/>
    <property type="evidence" value="ECO:0007669"/>
    <property type="project" value="UniProtKB-KW"/>
</dbReference>
<evidence type="ECO:0000256" key="10">
    <source>
        <dbReference type="ARBA" id="ARBA00048475"/>
    </source>
</evidence>
<reference evidence="13 14" key="2">
    <citation type="submission" date="2017-09" db="EMBL/GenBank/DDBJ databases">
        <title>Bacillus patelloidae sp. nov., isolated from the intestinal tract of a marine limpet.</title>
        <authorList>
            <person name="Liu R."/>
            <person name="Dong C."/>
            <person name="Shao Z."/>
        </authorList>
    </citation>
    <scope>NUCLEOTIDE SEQUENCE [LARGE SCALE GENOMIC DNA]</scope>
    <source>
        <strain evidence="13 14">SA5d-4</strain>
    </source>
</reference>